<comment type="subcellular location">
    <subcellularLocation>
        <location evidence="1">Membrane</location>
        <topology evidence="1">Multi-pass membrane protein</topology>
    </subcellularLocation>
</comment>
<keyword evidence="4 6" id="KW-1133">Transmembrane helix</keyword>
<organism evidence="7 8">
    <name type="scientific">Olleya sediminilitoris</name>
    <dbReference type="NCBI Taxonomy" id="2795739"/>
    <lineage>
        <taxon>Bacteria</taxon>
        <taxon>Pseudomonadati</taxon>
        <taxon>Bacteroidota</taxon>
        <taxon>Flavobacteriia</taxon>
        <taxon>Flavobacteriales</taxon>
        <taxon>Flavobacteriaceae</taxon>
    </lineage>
</organism>
<evidence type="ECO:0000256" key="4">
    <source>
        <dbReference type="ARBA" id="ARBA00022989"/>
    </source>
</evidence>
<dbReference type="RefSeq" id="WP_202999574.1">
    <property type="nucleotide sequence ID" value="NZ_JAEMEF010000004.1"/>
</dbReference>
<feature type="transmembrane region" description="Helical" evidence="6">
    <location>
        <begin position="31"/>
        <end position="52"/>
    </location>
</feature>
<evidence type="ECO:0000313" key="7">
    <source>
        <dbReference type="EMBL" id="MBL7559367.1"/>
    </source>
</evidence>
<dbReference type="PANTHER" id="PTHR31885:SF6">
    <property type="entry name" value="GH04784P"/>
    <property type="match status" value="1"/>
</dbReference>
<evidence type="ECO:0000256" key="2">
    <source>
        <dbReference type="ARBA" id="ARBA00007375"/>
    </source>
</evidence>
<feature type="transmembrane region" description="Helical" evidence="6">
    <location>
        <begin position="203"/>
        <end position="224"/>
    </location>
</feature>
<evidence type="ECO:0000313" key="8">
    <source>
        <dbReference type="Proteomes" id="UP000605013"/>
    </source>
</evidence>
<dbReference type="PANTHER" id="PTHR31885">
    <property type="entry name" value="GH04784P"/>
    <property type="match status" value="1"/>
</dbReference>
<dbReference type="Proteomes" id="UP000605013">
    <property type="component" value="Unassembled WGS sequence"/>
</dbReference>
<comment type="similarity">
    <text evidence="2">Belongs to the TMEM86 family.</text>
</comment>
<evidence type="ECO:0000256" key="1">
    <source>
        <dbReference type="ARBA" id="ARBA00004141"/>
    </source>
</evidence>
<feature type="transmembrane region" description="Helical" evidence="6">
    <location>
        <begin position="119"/>
        <end position="138"/>
    </location>
</feature>
<protein>
    <recommendedName>
        <fullName evidence="9">YhhN-like protein</fullName>
    </recommendedName>
</protein>
<sequence>MNFIFKNTLRFSILYLSLYLLDSFFKNSYDLYSYRYFSKIALGVSLLLFYVLNNKQKDNTKKRLVIYALSLFLIGDFFFITGNSGKMTHFVIAAFLFIAGKICYSVRFLNNEDFKISKLIPFLVFCFAYMTLITSIVYNNLDHYFFPFLIYLFVVMLLMQFAFLRKNEVNTSSFWLVMLGVFLSMIADSINILKTFYNPLIAYNKITVMLFYCLSQYLIIVGVLKEKTTIDYTENVLKTNL</sequence>
<evidence type="ECO:0000256" key="5">
    <source>
        <dbReference type="ARBA" id="ARBA00023136"/>
    </source>
</evidence>
<evidence type="ECO:0008006" key="9">
    <source>
        <dbReference type="Google" id="ProtNLM"/>
    </source>
</evidence>
<dbReference type="Pfam" id="PF07947">
    <property type="entry name" value="YhhN"/>
    <property type="match status" value="1"/>
</dbReference>
<dbReference type="EMBL" id="JAEMEF010000004">
    <property type="protein sequence ID" value="MBL7559367.1"/>
    <property type="molecule type" value="Genomic_DNA"/>
</dbReference>
<gene>
    <name evidence="7" type="ORF">JAO71_06060</name>
</gene>
<feature type="transmembrane region" description="Helical" evidence="6">
    <location>
        <begin position="144"/>
        <end position="164"/>
    </location>
</feature>
<name>A0ABS1WJW0_9FLAO</name>
<keyword evidence="3 6" id="KW-0812">Transmembrane</keyword>
<reference evidence="7 8" key="1">
    <citation type="submission" date="2020-12" db="EMBL/GenBank/DDBJ databases">
        <title>Olleya sediminilitoris sp. nov., isolated from a tidal flat.</title>
        <authorList>
            <person name="Park S."/>
            <person name="Yoon J.-H."/>
        </authorList>
    </citation>
    <scope>NUCLEOTIDE SEQUENCE [LARGE SCALE GENOMIC DNA]</scope>
    <source>
        <strain evidence="7 8">YSTF-M6</strain>
    </source>
</reference>
<evidence type="ECO:0000256" key="3">
    <source>
        <dbReference type="ARBA" id="ARBA00022692"/>
    </source>
</evidence>
<proteinExistence type="inferred from homology"/>
<feature type="transmembrane region" description="Helical" evidence="6">
    <location>
        <begin position="87"/>
        <end position="107"/>
    </location>
</feature>
<keyword evidence="5 6" id="KW-0472">Membrane</keyword>
<dbReference type="InterPro" id="IPR012506">
    <property type="entry name" value="TMEM86B-like"/>
</dbReference>
<evidence type="ECO:0000256" key="6">
    <source>
        <dbReference type="SAM" id="Phobius"/>
    </source>
</evidence>
<accession>A0ABS1WJW0</accession>
<keyword evidence="8" id="KW-1185">Reference proteome</keyword>
<feature type="transmembrane region" description="Helical" evidence="6">
    <location>
        <begin position="176"/>
        <end position="197"/>
    </location>
</feature>
<feature type="transmembrane region" description="Helical" evidence="6">
    <location>
        <begin position="64"/>
        <end position="81"/>
    </location>
</feature>
<comment type="caution">
    <text evidence="7">The sequence shown here is derived from an EMBL/GenBank/DDBJ whole genome shotgun (WGS) entry which is preliminary data.</text>
</comment>